<reference evidence="7" key="1">
    <citation type="submission" date="2022-04" db="EMBL/GenBank/DDBJ databases">
        <title>A functionally conserved STORR gene fusion in Papaver species that diverged 16.8 million years ago.</title>
        <authorList>
            <person name="Catania T."/>
        </authorList>
    </citation>
    <scope>NUCLEOTIDE SEQUENCE</scope>
    <source>
        <strain evidence="7">S-188037</strain>
    </source>
</reference>
<dbReference type="Gene3D" id="2.40.50.770">
    <property type="entry name" value="RecQ-mediated genome instability protein Rmi1, C-terminal domain"/>
    <property type="match status" value="1"/>
</dbReference>
<dbReference type="EMBL" id="JAJJMB010009172">
    <property type="protein sequence ID" value="KAI3915168.1"/>
    <property type="molecule type" value="Genomic_DNA"/>
</dbReference>
<name>A0AAD4SMW3_9MAGN</name>
<dbReference type="Proteomes" id="UP001202328">
    <property type="component" value="Unassembled WGS sequence"/>
</dbReference>
<organism evidence="7 8">
    <name type="scientific">Papaver atlanticum</name>
    <dbReference type="NCBI Taxonomy" id="357466"/>
    <lineage>
        <taxon>Eukaryota</taxon>
        <taxon>Viridiplantae</taxon>
        <taxon>Streptophyta</taxon>
        <taxon>Embryophyta</taxon>
        <taxon>Tracheophyta</taxon>
        <taxon>Spermatophyta</taxon>
        <taxon>Magnoliopsida</taxon>
        <taxon>Ranunculales</taxon>
        <taxon>Papaveraceae</taxon>
        <taxon>Papaveroideae</taxon>
        <taxon>Papaver</taxon>
    </lineage>
</organism>
<evidence type="ECO:0000256" key="1">
    <source>
        <dbReference type="ARBA" id="ARBA00006395"/>
    </source>
</evidence>
<dbReference type="GO" id="GO:0000712">
    <property type="term" value="P:resolution of meiotic recombination intermediates"/>
    <property type="evidence" value="ECO:0007669"/>
    <property type="project" value="TreeGrafter"/>
</dbReference>
<dbReference type="FunFam" id="2.40.50.770:FF:000004">
    <property type="entry name" value="RecQ-mediated instability protein (DUF1767)"/>
    <property type="match status" value="1"/>
</dbReference>
<dbReference type="InterPro" id="IPR049363">
    <property type="entry name" value="RMI1_N"/>
</dbReference>
<proteinExistence type="inferred from homology"/>
<evidence type="ECO:0000313" key="8">
    <source>
        <dbReference type="Proteomes" id="UP001202328"/>
    </source>
</evidence>
<feature type="domain" description="RMI1 N-terminal" evidence="6">
    <location>
        <begin position="15"/>
        <end position="61"/>
    </location>
</feature>
<sequence>MSTAEDIDSFLVNLGLKLRKQWLNSCLEELNNSMPGFCNLNVPDKGKHIMQKFLFSNMNTSCGGGGGGVLPENIQTLHKVNLPGPFVLQVDEIVNLNAHPQERHKEVPAGIKRCLKLSMTDGVQRVFGFEDRPIEDLHVLAPAGLKVIVRNVHVRDGFLVLVRESLEVLGGMVEDLEDAHMKLVEEANEPLWRTTITNVFDANVAMASETDIAEEEFAGSGRRPNIERNPSYNASGEIAVDNSHRLTGDDEEIPLRYLDDFLSDWEVKKMDGVPFIRRKIRCIITGVNSFKFENRTEYELTIPVFDGSRLCTNVSIHHSLVQNLIGYSPEEINAAGVNLLENIGDRFEAVFSDFRGTMLVEMNKYSTIPVVLEITDQDQDDDTDWILSKSYEIDREFGNM</sequence>
<feature type="domain" description="RecQ mediated genome instability protein 1 OB-fold" evidence="4">
    <location>
        <begin position="70"/>
        <end position="181"/>
    </location>
</feature>
<evidence type="ECO:0000256" key="2">
    <source>
        <dbReference type="ARBA" id="ARBA00018987"/>
    </source>
</evidence>
<dbReference type="GO" id="GO:0000166">
    <property type="term" value="F:nucleotide binding"/>
    <property type="evidence" value="ECO:0007669"/>
    <property type="project" value="InterPro"/>
</dbReference>
<dbReference type="Pfam" id="PF08585">
    <property type="entry name" value="RMI1_N_C"/>
    <property type="match status" value="1"/>
</dbReference>
<evidence type="ECO:0000259" key="5">
    <source>
        <dbReference type="Pfam" id="PF16099"/>
    </source>
</evidence>
<dbReference type="GO" id="GO:0031422">
    <property type="term" value="C:RecQ family helicase-topoisomerase III complex"/>
    <property type="evidence" value="ECO:0007669"/>
    <property type="project" value="TreeGrafter"/>
</dbReference>
<evidence type="ECO:0000313" key="7">
    <source>
        <dbReference type="EMBL" id="KAI3915168.1"/>
    </source>
</evidence>
<dbReference type="SMART" id="SM01161">
    <property type="entry name" value="DUF1767"/>
    <property type="match status" value="1"/>
</dbReference>
<protein>
    <recommendedName>
        <fullName evidence="2">RecQ-mediated genome instability protein 1</fullName>
    </recommendedName>
    <alternativeName>
        <fullName evidence="3">BLM-associated protein of 75 kDa homolog</fullName>
    </alternativeName>
</protein>
<feature type="domain" description="RecQ-mediated genome instability protein 1 C-terminal OB-fold" evidence="5">
    <location>
        <begin position="254"/>
        <end position="381"/>
    </location>
</feature>
<gene>
    <name evidence="7" type="ORF">MKW98_011513</name>
</gene>
<dbReference type="AlphaFoldDB" id="A0AAD4SMW3"/>
<dbReference type="Pfam" id="PF16099">
    <property type="entry name" value="RMI1_C"/>
    <property type="match status" value="1"/>
</dbReference>
<dbReference type="InterPro" id="IPR013894">
    <property type="entry name" value="RMI1_OB"/>
</dbReference>
<evidence type="ECO:0000256" key="3">
    <source>
        <dbReference type="ARBA" id="ARBA00077519"/>
    </source>
</evidence>
<evidence type="ECO:0000259" key="4">
    <source>
        <dbReference type="Pfam" id="PF08585"/>
    </source>
</evidence>
<accession>A0AAD4SMW3</accession>
<comment type="caution">
    <text evidence="7">The sequence shown here is derived from an EMBL/GenBank/DDBJ whole genome shotgun (WGS) entry which is preliminary data.</text>
</comment>
<dbReference type="InterPro" id="IPR032199">
    <property type="entry name" value="RMI1_C"/>
</dbReference>
<keyword evidence="8" id="KW-1185">Reference proteome</keyword>
<dbReference type="PANTHER" id="PTHR14790:SF15">
    <property type="entry name" value="RECQ-MEDIATED GENOME INSTABILITY PROTEIN 1"/>
    <property type="match status" value="1"/>
</dbReference>
<dbReference type="GO" id="GO:0000724">
    <property type="term" value="P:double-strand break repair via homologous recombination"/>
    <property type="evidence" value="ECO:0007669"/>
    <property type="project" value="TreeGrafter"/>
</dbReference>
<dbReference type="InterPro" id="IPR042470">
    <property type="entry name" value="RMI1_N_C_sf"/>
</dbReference>
<dbReference type="Pfam" id="PF21000">
    <property type="entry name" value="RMI1_N_N"/>
    <property type="match status" value="1"/>
</dbReference>
<evidence type="ECO:0000259" key="6">
    <source>
        <dbReference type="Pfam" id="PF21000"/>
    </source>
</evidence>
<comment type="similarity">
    <text evidence="1">Belongs to the RMI1 family.</text>
</comment>
<dbReference type="GO" id="GO:0016604">
    <property type="term" value="C:nuclear body"/>
    <property type="evidence" value="ECO:0007669"/>
    <property type="project" value="TreeGrafter"/>
</dbReference>
<dbReference type="PANTHER" id="PTHR14790">
    <property type="entry name" value="RECQ-MEDIATED GENOME INSTABILITY PROTEIN 1 RMI1"/>
    <property type="match status" value="1"/>
</dbReference>